<comment type="subcellular location">
    <subcellularLocation>
        <location evidence="1">Cell membrane</location>
        <topology evidence="1">Multi-pass membrane protein</topology>
    </subcellularLocation>
</comment>
<dbReference type="EMBL" id="OZ034829">
    <property type="protein sequence ID" value="CAL1686306.1"/>
    <property type="molecule type" value="Genomic_DNA"/>
</dbReference>
<dbReference type="SUPFAM" id="SSF53850">
    <property type="entry name" value="Periplasmic binding protein-like II"/>
    <property type="match status" value="1"/>
</dbReference>
<comment type="similarity">
    <text evidence="2">Belongs to the glutamate-gated ion channel (TC 1.A.10.1) family.</text>
</comment>
<dbReference type="Proteomes" id="UP001497644">
    <property type="component" value="Chromosome 6"/>
</dbReference>
<evidence type="ECO:0000256" key="9">
    <source>
        <dbReference type="PIRSR" id="PIRSR601508-1"/>
    </source>
</evidence>
<evidence type="ECO:0000256" key="1">
    <source>
        <dbReference type="ARBA" id="ARBA00004651"/>
    </source>
</evidence>
<feature type="signal peptide" evidence="13">
    <location>
        <begin position="1"/>
        <end position="18"/>
    </location>
</feature>
<evidence type="ECO:0000256" key="12">
    <source>
        <dbReference type="SAM" id="Phobius"/>
    </source>
</evidence>
<feature type="chain" id="PRO_5043618095" description="Ionotropic glutamate receptor C-terminal domain-containing protein" evidence="13">
    <location>
        <begin position="19"/>
        <end position="857"/>
    </location>
</feature>
<protein>
    <recommendedName>
        <fullName evidence="14">Ionotropic glutamate receptor C-terminal domain-containing protein</fullName>
    </recommendedName>
</protein>
<evidence type="ECO:0000256" key="3">
    <source>
        <dbReference type="ARBA" id="ARBA00022475"/>
    </source>
</evidence>
<dbReference type="Pfam" id="PF00060">
    <property type="entry name" value="Lig_chan"/>
    <property type="match status" value="1"/>
</dbReference>
<dbReference type="PANTHER" id="PTHR42643">
    <property type="entry name" value="IONOTROPIC RECEPTOR 20A-RELATED"/>
    <property type="match status" value="1"/>
</dbReference>
<keyword evidence="13" id="KW-0732">Signal</keyword>
<evidence type="ECO:0000313" key="15">
    <source>
        <dbReference type="EMBL" id="CAL1686306.1"/>
    </source>
</evidence>
<feature type="disulfide bond" evidence="11">
    <location>
        <begin position="742"/>
        <end position="797"/>
    </location>
</feature>
<dbReference type="InterPro" id="IPR001508">
    <property type="entry name" value="Iono_Glu_rcpt_met"/>
</dbReference>
<keyword evidence="16" id="KW-1185">Reference proteome</keyword>
<name>A0AAV2P3C6_9HYME</name>
<dbReference type="GO" id="GO:0005886">
    <property type="term" value="C:plasma membrane"/>
    <property type="evidence" value="ECO:0007669"/>
    <property type="project" value="UniProtKB-SubCell"/>
</dbReference>
<dbReference type="FunFam" id="1.10.287.70:FF:000143">
    <property type="entry name" value="Probable glutamate receptor"/>
    <property type="match status" value="1"/>
</dbReference>
<dbReference type="PRINTS" id="PR00177">
    <property type="entry name" value="NMDARECEPTOR"/>
</dbReference>
<keyword evidence="8" id="KW-0325">Glycoprotein</keyword>
<keyword evidence="6 12" id="KW-0472">Membrane</keyword>
<feature type="domain" description="Ionotropic glutamate receptor C-terminal" evidence="14">
    <location>
        <begin position="561"/>
        <end position="827"/>
    </location>
</feature>
<feature type="transmembrane region" description="Helical" evidence="12">
    <location>
        <begin position="819"/>
        <end position="840"/>
    </location>
</feature>
<dbReference type="GO" id="GO:0038023">
    <property type="term" value="F:signaling receptor activity"/>
    <property type="evidence" value="ECO:0007669"/>
    <property type="project" value="InterPro"/>
</dbReference>
<evidence type="ECO:0000256" key="8">
    <source>
        <dbReference type="ARBA" id="ARBA00023180"/>
    </source>
</evidence>
<dbReference type="Gene3D" id="1.10.287.70">
    <property type="match status" value="1"/>
</dbReference>
<evidence type="ECO:0000313" key="16">
    <source>
        <dbReference type="Proteomes" id="UP001497644"/>
    </source>
</evidence>
<accession>A0AAV2P3C6</accession>
<keyword evidence="4 12" id="KW-0812">Transmembrane</keyword>
<keyword evidence="3" id="KW-1003">Cell membrane</keyword>
<evidence type="ECO:0000256" key="6">
    <source>
        <dbReference type="ARBA" id="ARBA00023136"/>
    </source>
</evidence>
<evidence type="ECO:0000256" key="11">
    <source>
        <dbReference type="PIRSR" id="PIRSR601508-3"/>
    </source>
</evidence>
<organism evidence="15 16">
    <name type="scientific">Lasius platythorax</name>
    <dbReference type="NCBI Taxonomy" id="488582"/>
    <lineage>
        <taxon>Eukaryota</taxon>
        <taxon>Metazoa</taxon>
        <taxon>Ecdysozoa</taxon>
        <taxon>Arthropoda</taxon>
        <taxon>Hexapoda</taxon>
        <taxon>Insecta</taxon>
        <taxon>Pterygota</taxon>
        <taxon>Neoptera</taxon>
        <taxon>Endopterygota</taxon>
        <taxon>Hymenoptera</taxon>
        <taxon>Apocrita</taxon>
        <taxon>Aculeata</taxon>
        <taxon>Formicoidea</taxon>
        <taxon>Formicidae</taxon>
        <taxon>Formicinae</taxon>
        <taxon>Lasius</taxon>
        <taxon>Lasius</taxon>
    </lineage>
</organism>
<dbReference type="InterPro" id="IPR001320">
    <property type="entry name" value="Iontro_rcpt_C"/>
</dbReference>
<reference evidence="15" key="1">
    <citation type="submission" date="2024-04" db="EMBL/GenBank/DDBJ databases">
        <authorList>
            <consortium name="Molecular Ecology Group"/>
        </authorList>
    </citation>
    <scope>NUCLEOTIDE SEQUENCE</scope>
</reference>
<evidence type="ECO:0000256" key="4">
    <source>
        <dbReference type="ARBA" id="ARBA00022692"/>
    </source>
</evidence>
<evidence type="ECO:0000256" key="2">
    <source>
        <dbReference type="ARBA" id="ARBA00008685"/>
    </source>
</evidence>
<proteinExistence type="inferred from homology"/>
<gene>
    <name evidence="15" type="ORF">LPLAT_LOCUS11636</name>
</gene>
<evidence type="ECO:0000256" key="10">
    <source>
        <dbReference type="PIRSR" id="PIRSR601508-2"/>
    </source>
</evidence>
<evidence type="ECO:0000259" key="14">
    <source>
        <dbReference type="Pfam" id="PF00060"/>
    </source>
</evidence>
<feature type="transmembrane region" description="Helical" evidence="12">
    <location>
        <begin position="562"/>
        <end position="581"/>
    </location>
</feature>
<dbReference type="GO" id="GO:0015276">
    <property type="term" value="F:ligand-gated monoatomic ion channel activity"/>
    <property type="evidence" value="ECO:0007669"/>
    <property type="project" value="InterPro"/>
</dbReference>
<keyword evidence="5 12" id="KW-1133">Transmembrane helix</keyword>
<sequence length="857" mass="97250">MDMISVLFLAWIVNSIDAFNDFPSLISANASMAVVIEKNLFDNKAEYRDVVRNIYNFIANITREEMHMSDIDVHVFRDTDIDSFRDYTALLSVATCHQMWSLHNAARKDEIVHLAITEQDCPRLPDSEGVSVPLVSSGKELSQIFFDIRTADALFWNNVNILHDDTFDRDTINRVTKAISVSLPNKRFNLVSRALFAYKHTDSERNRRYYIKEMLENFHVDQLGKCFLVIVTIDAAADVMEAAKILNMAQPDSQWLYIITDTVTGNSTNITSLVDLLSEGSNVAFIYNATNSDAYCNNSLMCHIKELVAALANALKLSLMTEIELYSHVSDEEFEIIRLSKRERRREILKLIKTKLVEDTFATGGVCGKCLFWRFASAITWGNFFIHGKNTAHLIDSGSWFPTLGMNLTDVIFPHIVHGFRGIDLPVATYHNPPWQIISLTDSGKKEYGGLVFDVVKYLAKKMNFTYSVLSPASNRTIKFTRNESETEVVLTSTTREIPPEILDMVVGKRVLLAACAYTVNNRGRKEINFTLPIFIQTYSFLTAKPGQLTRALLFAAPFAKETWACLAASIIIMGPSLYLIHKYSPSNAKMSGLNSSWRCVWYIYGALLQQGGVYLPHSDSARLLVGIWWLVVMVVVATYSGSLVAFLTFPNMDSAILTVNALLANKNRLTWGFPNGSYLEEYLKNAEEEKYHILLKRAIIHNATQEPEIIKKVKAGKHALIDWRSTLRFLMRSDLLTTKGCSFSLSTDKFMDEPIAMIIAQDSPYLKIINAELHRMHESGLMNKWITEQIPTKDKCSDISATQSVNERKVNVTDMQGIFFVLFMGVTGSIFLLCCEFYWHRRQVAKRRKLIQPFLS</sequence>
<dbReference type="Gene3D" id="3.40.190.10">
    <property type="entry name" value="Periplasmic binding protein-like II"/>
    <property type="match status" value="1"/>
</dbReference>
<keyword evidence="7" id="KW-0675">Receptor</keyword>
<dbReference type="AlphaFoldDB" id="A0AAV2P3C6"/>
<keyword evidence="11" id="KW-1015">Disulfide bond</keyword>
<feature type="site" description="Interaction with the cone snail toxin Con-ikot-ikot" evidence="10">
    <location>
        <position position="685"/>
    </location>
</feature>
<dbReference type="PANTHER" id="PTHR42643:SF24">
    <property type="entry name" value="IONOTROPIC RECEPTOR 60A"/>
    <property type="match status" value="1"/>
</dbReference>
<feature type="site" description="Crucial to convey clamshell closure to channel opening" evidence="10">
    <location>
        <position position="657"/>
    </location>
</feature>
<evidence type="ECO:0000256" key="13">
    <source>
        <dbReference type="SAM" id="SignalP"/>
    </source>
</evidence>
<dbReference type="InterPro" id="IPR052192">
    <property type="entry name" value="Insect_Ionotropic_Sensory_Rcpt"/>
</dbReference>
<evidence type="ECO:0000256" key="5">
    <source>
        <dbReference type="ARBA" id="ARBA00022989"/>
    </source>
</evidence>
<feature type="binding site" evidence="9">
    <location>
        <position position="519"/>
    </location>
    <ligand>
        <name>L-glutamate</name>
        <dbReference type="ChEBI" id="CHEBI:29985"/>
    </ligand>
</feature>
<evidence type="ECO:0000256" key="7">
    <source>
        <dbReference type="ARBA" id="ARBA00023170"/>
    </source>
</evidence>
<feature type="transmembrane region" description="Helical" evidence="12">
    <location>
        <begin position="628"/>
        <end position="650"/>
    </location>
</feature>
<dbReference type="GO" id="GO:0050906">
    <property type="term" value="P:detection of stimulus involved in sensory perception"/>
    <property type="evidence" value="ECO:0007669"/>
    <property type="project" value="UniProtKB-ARBA"/>
</dbReference>